<dbReference type="Proteomes" id="UP001578633">
    <property type="component" value="Chromosome 1"/>
</dbReference>
<keyword evidence="1" id="KW-0596">Phosphopantetheine</keyword>
<dbReference type="PANTHER" id="PTHR43439">
    <property type="entry name" value="PHENYLACETATE-COENZYME A LIGASE"/>
    <property type="match status" value="1"/>
</dbReference>
<organism evidence="4 5">
    <name type="scientific">Alternaria dauci</name>
    <dbReference type="NCBI Taxonomy" id="48095"/>
    <lineage>
        <taxon>Eukaryota</taxon>
        <taxon>Fungi</taxon>
        <taxon>Dikarya</taxon>
        <taxon>Ascomycota</taxon>
        <taxon>Pezizomycotina</taxon>
        <taxon>Dothideomycetes</taxon>
        <taxon>Pleosporomycetidae</taxon>
        <taxon>Pleosporales</taxon>
        <taxon>Pleosporineae</taxon>
        <taxon>Pleosporaceae</taxon>
        <taxon>Alternaria</taxon>
        <taxon>Alternaria sect. Porri</taxon>
    </lineage>
</organism>
<dbReference type="SUPFAM" id="SSF56801">
    <property type="entry name" value="Acetyl-CoA synthetase-like"/>
    <property type="match status" value="1"/>
</dbReference>
<evidence type="ECO:0000259" key="3">
    <source>
        <dbReference type="Pfam" id="PF00501"/>
    </source>
</evidence>
<keyword evidence="2" id="KW-0597">Phosphoprotein</keyword>
<dbReference type="Gene3D" id="3.40.50.12780">
    <property type="entry name" value="N-terminal domain of ligase-like"/>
    <property type="match status" value="1"/>
</dbReference>
<dbReference type="EMBL" id="JBHGVX010000001">
    <property type="protein sequence ID" value="KAL1800694.1"/>
    <property type="molecule type" value="Genomic_DNA"/>
</dbReference>
<dbReference type="PANTHER" id="PTHR43439:SF2">
    <property type="entry name" value="ENZYME, PUTATIVE (JCVI)-RELATED"/>
    <property type="match status" value="1"/>
</dbReference>
<name>A0ABR3UWH1_9PLEO</name>
<keyword evidence="5" id="KW-1185">Reference proteome</keyword>
<dbReference type="Pfam" id="PF00501">
    <property type="entry name" value="AMP-binding"/>
    <property type="match status" value="1"/>
</dbReference>
<evidence type="ECO:0000256" key="2">
    <source>
        <dbReference type="ARBA" id="ARBA00022553"/>
    </source>
</evidence>
<dbReference type="InterPro" id="IPR042099">
    <property type="entry name" value="ANL_N_sf"/>
</dbReference>
<dbReference type="RefSeq" id="XP_069311278.1">
    <property type="nucleotide sequence ID" value="XM_069446283.1"/>
</dbReference>
<dbReference type="GeneID" id="96081358"/>
<reference evidence="4 5" key="1">
    <citation type="submission" date="2024-09" db="EMBL/GenBank/DDBJ databases">
        <title>T2T genomes of carrot and Alternaria dauci and their utility for understanding host-pathogen interaction during carrot leaf blight disease.</title>
        <authorList>
            <person name="Liu W."/>
            <person name="Xu S."/>
            <person name="Ou C."/>
            <person name="Liu X."/>
            <person name="Zhuang F."/>
            <person name="Deng X.W."/>
        </authorList>
    </citation>
    <scope>NUCLEOTIDE SEQUENCE [LARGE SCALE GENOMIC DNA]</scope>
    <source>
        <strain evidence="4 5">A2016</strain>
    </source>
</reference>
<gene>
    <name evidence="4" type="ORF">ACET3X_001036</name>
</gene>
<sequence>MDASRPILWPQPSNELLPHTLFRLAAQHPSATYAEFPNNPDRIEEGYRKVTFAEVANAVYAIAWWIEENVGKLREEEKTGEQTLVYFGPNDIRFAVLCLGSVIAGYKMIFPSPRYGAEALVKLIEVVGGKVMLTPEIPLPVVSEVLSKRFMKRLQIPSVEQLLKSTAQPYPYKKTFQEHSKEPLVCLHTSGTTGFPKPILWNHEWANSMGRQMNIEAPPGYDVEHQLLYPSADGRGRRALCQFPPFHASGMTGMIQFPLQLGVTPIYPSTWTTLAPGVEGVLKALDILAARDGGIPVDTVVLTPPSVEYLGKSPEAVHRLSQRTPQVLWGGGSVSRAAGEAVAAHLSALTLLASTEQGIYPTIRRRDANASQTGYQEYTTFHPAFNIKFDPVSALADGTTLYEGVMVRNDGIEHDGYVQPIFSVFPDAKERRVGDLFMQHAQDPALWKHYGRADDLLVFITNEKFFPTPAEQRIASHPGVAEVLMVGTRRPEASLIVRLKDGVGVDDIWDTVEDVNKDSPVYARVAKEMILVVQEPFPQTPKGSVQKRALLDLYEKELDALYAGRS</sequence>
<comment type="caution">
    <text evidence="4">The sequence shown here is derived from an EMBL/GenBank/DDBJ whole genome shotgun (WGS) entry which is preliminary data.</text>
</comment>
<evidence type="ECO:0000256" key="1">
    <source>
        <dbReference type="ARBA" id="ARBA00022450"/>
    </source>
</evidence>
<feature type="domain" description="AMP-dependent synthetase/ligase" evidence="3">
    <location>
        <begin position="26"/>
        <end position="347"/>
    </location>
</feature>
<protein>
    <recommendedName>
        <fullName evidence="3">AMP-dependent synthetase/ligase domain-containing protein</fullName>
    </recommendedName>
</protein>
<accession>A0ABR3UWH1</accession>
<evidence type="ECO:0000313" key="5">
    <source>
        <dbReference type="Proteomes" id="UP001578633"/>
    </source>
</evidence>
<dbReference type="InterPro" id="IPR000873">
    <property type="entry name" value="AMP-dep_synth/lig_dom"/>
</dbReference>
<dbReference type="InterPro" id="IPR051414">
    <property type="entry name" value="Adenylate-forming_Reductase"/>
</dbReference>
<dbReference type="Pfam" id="PF23562">
    <property type="entry name" value="AMP-binding_C_3"/>
    <property type="match status" value="1"/>
</dbReference>
<proteinExistence type="predicted"/>
<evidence type="ECO:0000313" key="4">
    <source>
        <dbReference type="EMBL" id="KAL1800694.1"/>
    </source>
</evidence>